<dbReference type="OrthoDB" id="5953407at2"/>
<gene>
    <name evidence="1" type="ORF">DES53_11218</name>
</gene>
<dbReference type="RefSeq" id="WP_113961157.1">
    <property type="nucleotide sequence ID" value="NZ_QNRR01000012.1"/>
</dbReference>
<proteinExistence type="predicted"/>
<comment type="caution">
    <text evidence="1">The sequence shown here is derived from an EMBL/GenBank/DDBJ whole genome shotgun (WGS) entry which is preliminary data.</text>
</comment>
<dbReference type="EMBL" id="QNRR01000012">
    <property type="protein sequence ID" value="RBP38020.1"/>
    <property type="molecule type" value="Genomic_DNA"/>
</dbReference>
<dbReference type="Proteomes" id="UP000253426">
    <property type="component" value="Unassembled WGS sequence"/>
</dbReference>
<evidence type="ECO:0000313" key="2">
    <source>
        <dbReference type="Proteomes" id="UP000253426"/>
    </source>
</evidence>
<protein>
    <submittedName>
        <fullName evidence="1">Uncharacterized protein</fullName>
    </submittedName>
</protein>
<sequence>MFESGHARELLNRWAQSQELTIESADLRVFLRGPFFWATAQRRVFRISVKDAHGVARRGWACCGWTFASWKTGMEEKVVVEWDF</sequence>
<keyword evidence="2" id="KW-1185">Reference proteome</keyword>
<name>A0A366H783_9BACT</name>
<reference evidence="1 2" key="1">
    <citation type="submission" date="2018-06" db="EMBL/GenBank/DDBJ databases">
        <title>Genomic Encyclopedia of Type Strains, Phase IV (KMG-IV): sequencing the most valuable type-strain genomes for metagenomic binning, comparative biology and taxonomic classification.</title>
        <authorList>
            <person name="Goeker M."/>
        </authorList>
    </citation>
    <scope>NUCLEOTIDE SEQUENCE [LARGE SCALE GENOMIC DNA]</scope>
    <source>
        <strain evidence="1 2">DSM 25532</strain>
    </source>
</reference>
<evidence type="ECO:0000313" key="1">
    <source>
        <dbReference type="EMBL" id="RBP38020.1"/>
    </source>
</evidence>
<dbReference type="AlphaFoldDB" id="A0A366H783"/>
<accession>A0A366H783</accession>
<organism evidence="1 2">
    <name type="scientific">Roseimicrobium gellanilyticum</name>
    <dbReference type="NCBI Taxonomy" id="748857"/>
    <lineage>
        <taxon>Bacteria</taxon>
        <taxon>Pseudomonadati</taxon>
        <taxon>Verrucomicrobiota</taxon>
        <taxon>Verrucomicrobiia</taxon>
        <taxon>Verrucomicrobiales</taxon>
        <taxon>Verrucomicrobiaceae</taxon>
        <taxon>Roseimicrobium</taxon>
    </lineage>
</organism>